<feature type="region of interest" description="Disordered" evidence="8">
    <location>
        <begin position="286"/>
        <end position="386"/>
    </location>
</feature>
<dbReference type="GO" id="GO:0009977">
    <property type="term" value="F:proton motive force dependent protein transmembrane transporter activity"/>
    <property type="evidence" value="ECO:0007669"/>
    <property type="project" value="TreeGrafter"/>
</dbReference>
<feature type="compositionally biased region" description="Low complexity" evidence="8">
    <location>
        <begin position="311"/>
        <end position="336"/>
    </location>
</feature>
<dbReference type="GO" id="GO:0065002">
    <property type="term" value="P:intracellular protein transmembrane transport"/>
    <property type="evidence" value="ECO:0007669"/>
    <property type="project" value="TreeGrafter"/>
</dbReference>
<keyword evidence="4 7" id="KW-1133">Transmembrane helix</keyword>
<keyword evidence="2 7" id="KW-0812">Transmembrane</keyword>
<sequence length="386" mass="41831">MSDKDGAQKQRASKLGAFRRLRSAKRPKNPLGEMTLVEHLQELRRRIVIALIAIVIGTTIGFIWYQQAPFGLQPLGEILRGPYCELPADKRASFTADGECRLLATSPFEMLLLRVKVAALAGAVLSSPVWLYQLWAFVVPGLHKRERRVTFLVVSTAVLLFVLGAVLAYFILSVGLEFLMGLGDEYQTAALTGERYFYFLLALLAIFGVSFEIPLLIVALNMIGVLEYETVKDKRRIIFVVIMIFAAAVTPGQDPFSMFVLAASLELLVELAFQFCRINDKRRDNTRPEWMDLDDETASPLDEGPGAVGKPTPVSAPTSTSSALASATGAARGSTTQPTNAASSVATAPTGSVASHSDKASHSEEEEKKSDGGAQGPAAGYFDDVL</sequence>
<dbReference type="PANTHER" id="PTHR30371">
    <property type="entry name" value="SEC-INDEPENDENT PROTEIN TRANSLOCASE PROTEIN TATC"/>
    <property type="match status" value="1"/>
</dbReference>
<organism evidence="9 10">
    <name type="scientific">Corynebacterium flavescens</name>
    <dbReference type="NCBI Taxonomy" id="28028"/>
    <lineage>
        <taxon>Bacteria</taxon>
        <taxon>Bacillati</taxon>
        <taxon>Actinomycetota</taxon>
        <taxon>Actinomycetes</taxon>
        <taxon>Mycobacteriales</taxon>
        <taxon>Corynebacteriaceae</taxon>
        <taxon>Corynebacterium</taxon>
    </lineage>
</organism>
<dbReference type="PANTHER" id="PTHR30371:SF0">
    <property type="entry name" value="SEC-INDEPENDENT PROTEIN TRANSLOCASE PROTEIN TATC, CHLOROPLASTIC-RELATED"/>
    <property type="match status" value="1"/>
</dbReference>
<feature type="compositionally biased region" description="Polar residues" evidence="8">
    <location>
        <begin position="337"/>
        <end position="353"/>
    </location>
</feature>
<feature type="transmembrane region" description="Helical" evidence="7">
    <location>
        <begin position="237"/>
        <end position="253"/>
    </location>
</feature>
<dbReference type="PROSITE" id="PS01218">
    <property type="entry name" value="TATC"/>
    <property type="match status" value="1"/>
</dbReference>
<feature type="transmembrane region" description="Helical" evidence="7">
    <location>
        <begin position="151"/>
        <end position="176"/>
    </location>
</feature>
<feature type="compositionally biased region" description="Basic and acidic residues" evidence="8">
    <location>
        <begin position="356"/>
        <end position="371"/>
    </location>
</feature>
<name>A0AB73B5D8_CORFL</name>
<evidence type="ECO:0000313" key="9">
    <source>
        <dbReference type="EMBL" id="GEB97118.1"/>
    </source>
</evidence>
<evidence type="ECO:0000256" key="3">
    <source>
        <dbReference type="ARBA" id="ARBA00022927"/>
    </source>
</evidence>
<comment type="similarity">
    <text evidence="7">Belongs to the TatC family.</text>
</comment>
<keyword evidence="6 7" id="KW-0472">Membrane</keyword>
<dbReference type="AlphaFoldDB" id="A0AB73B5D8"/>
<evidence type="ECO:0000256" key="5">
    <source>
        <dbReference type="ARBA" id="ARBA00023010"/>
    </source>
</evidence>
<comment type="function">
    <text evidence="7">Part of the twin-arginine translocation (Tat) system that transports large folded proteins containing a characteristic twin-arginine motif in their signal peptide across membranes. Together with TatB, TatC is part of a receptor directly interacting with Tat signal peptides.</text>
</comment>
<feature type="transmembrane region" description="Helical" evidence="7">
    <location>
        <begin position="47"/>
        <end position="65"/>
    </location>
</feature>
<dbReference type="EMBL" id="BJNB01000006">
    <property type="protein sequence ID" value="GEB97118.1"/>
    <property type="molecule type" value="Genomic_DNA"/>
</dbReference>
<dbReference type="Proteomes" id="UP000315353">
    <property type="component" value="Unassembled WGS sequence"/>
</dbReference>
<dbReference type="InterPro" id="IPR019820">
    <property type="entry name" value="Sec-indep_translocase_CS"/>
</dbReference>
<dbReference type="GO" id="GO:0043953">
    <property type="term" value="P:protein transport by the Tat complex"/>
    <property type="evidence" value="ECO:0007669"/>
    <property type="project" value="UniProtKB-UniRule"/>
</dbReference>
<protein>
    <recommendedName>
        <fullName evidence="7">Sec-independent protein translocase protein TatC</fullName>
    </recommendedName>
</protein>
<comment type="subcellular location">
    <subcellularLocation>
        <location evidence="7">Cell membrane</location>
        <topology evidence="7">Multi-pass membrane protein</topology>
    </subcellularLocation>
    <subcellularLocation>
        <location evidence="1">Membrane</location>
        <topology evidence="1">Multi-pass membrane protein</topology>
    </subcellularLocation>
</comment>
<comment type="subunit">
    <text evidence="7">The Tat system comprises two distinct complexes: a TatABC complex, containing multiple copies of TatA, TatB and TatC subunits, and a separate TatA complex, containing only TatA subunits. Substrates initially bind to the TatABC complex, which probably triggers association of the separate TatA complex to form the active translocon.</text>
</comment>
<keyword evidence="3 7" id="KW-0653">Protein transport</keyword>
<evidence type="ECO:0000256" key="1">
    <source>
        <dbReference type="ARBA" id="ARBA00004141"/>
    </source>
</evidence>
<feature type="transmembrane region" description="Helical" evidence="7">
    <location>
        <begin position="117"/>
        <end position="139"/>
    </location>
</feature>
<evidence type="ECO:0000313" key="10">
    <source>
        <dbReference type="Proteomes" id="UP000315353"/>
    </source>
</evidence>
<keyword evidence="7" id="KW-0813">Transport</keyword>
<gene>
    <name evidence="7" type="primary">tatC</name>
    <name evidence="9" type="ORF">CFL01nite_06130</name>
</gene>
<feature type="transmembrane region" description="Helical" evidence="7">
    <location>
        <begin position="196"/>
        <end position="225"/>
    </location>
</feature>
<dbReference type="Pfam" id="PF00902">
    <property type="entry name" value="TatC"/>
    <property type="match status" value="1"/>
</dbReference>
<keyword evidence="7" id="KW-1003">Cell membrane</keyword>
<evidence type="ECO:0000256" key="7">
    <source>
        <dbReference type="HAMAP-Rule" id="MF_00902"/>
    </source>
</evidence>
<reference evidence="9 10" key="1">
    <citation type="submission" date="2019-06" db="EMBL/GenBank/DDBJ databases">
        <title>Whole genome shotgun sequence of Corynebacterium flavescens NBRC 14136.</title>
        <authorList>
            <person name="Hosoyama A."/>
            <person name="Uohara A."/>
            <person name="Ohji S."/>
            <person name="Ichikawa N."/>
        </authorList>
    </citation>
    <scope>NUCLEOTIDE SEQUENCE [LARGE SCALE GENOMIC DNA]</scope>
    <source>
        <strain evidence="9 10">NBRC 14136</strain>
    </source>
</reference>
<comment type="caution">
    <text evidence="7">Lacks conserved residue(s) required for the propagation of feature annotation.</text>
</comment>
<dbReference type="PRINTS" id="PR01840">
    <property type="entry name" value="TATCFAMILY"/>
</dbReference>
<evidence type="ECO:0000256" key="6">
    <source>
        <dbReference type="ARBA" id="ARBA00023136"/>
    </source>
</evidence>
<dbReference type="NCBIfam" id="TIGR00945">
    <property type="entry name" value="tatC"/>
    <property type="match status" value="1"/>
</dbReference>
<dbReference type="InterPro" id="IPR002033">
    <property type="entry name" value="TatC"/>
</dbReference>
<accession>A0AB73B5D8</accession>
<evidence type="ECO:0000256" key="2">
    <source>
        <dbReference type="ARBA" id="ARBA00022692"/>
    </source>
</evidence>
<dbReference type="HAMAP" id="MF_00902">
    <property type="entry name" value="TatC"/>
    <property type="match status" value="1"/>
</dbReference>
<evidence type="ECO:0000256" key="4">
    <source>
        <dbReference type="ARBA" id="ARBA00022989"/>
    </source>
</evidence>
<keyword evidence="5 7" id="KW-0811">Translocation</keyword>
<dbReference type="GO" id="GO:0033281">
    <property type="term" value="C:TAT protein transport complex"/>
    <property type="evidence" value="ECO:0007669"/>
    <property type="project" value="UniProtKB-UniRule"/>
</dbReference>
<proteinExistence type="inferred from homology"/>
<evidence type="ECO:0000256" key="8">
    <source>
        <dbReference type="SAM" id="MobiDB-lite"/>
    </source>
</evidence>
<comment type="caution">
    <text evidence="9">The sequence shown here is derived from an EMBL/GenBank/DDBJ whole genome shotgun (WGS) entry which is preliminary data.</text>
</comment>